<comment type="caution">
    <text evidence="1">The sequence shown here is derived from an EMBL/GenBank/DDBJ whole genome shotgun (WGS) entry which is preliminary data.</text>
</comment>
<keyword evidence="2" id="KW-1185">Reference proteome</keyword>
<name>A0A1Y1RR96_9MICC</name>
<evidence type="ECO:0000313" key="2">
    <source>
        <dbReference type="Proteomes" id="UP000192359"/>
    </source>
</evidence>
<protein>
    <submittedName>
        <fullName evidence="1">Uncharacterized protein</fullName>
    </submittedName>
</protein>
<sequence>MFDFKPLKFLSMTRRKGQRVRTALVELLPAGENTIEDVARRLGTAPRPTELNTTLPKLLASSFIDSWQW</sequence>
<gene>
    <name evidence="1" type="ORF">A7979_01920</name>
</gene>
<organism evidence="1 2">
    <name type="scientific">Rothia nasimurium</name>
    <dbReference type="NCBI Taxonomy" id="85336"/>
    <lineage>
        <taxon>Bacteria</taxon>
        <taxon>Bacillati</taxon>
        <taxon>Actinomycetota</taxon>
        <taxon>Actinomycetes</taxon>
        <taxon>Micrococcales</taxon>
        <taxon>Micrococcaceae</taxon>
        <taxon>Rothia</taxon>
    </lineage>
</organism>
<accession>A0A1Y1RR96</accession>
<proteinExistence type="predicted"/>
<dbReference type="Proteomes" id="UP000192359">
    <property type="component" value="Unassembled WGS sequence"/>
</dbReference>
<dbReference type="AlphaFoldDB" id="A0A1Y1RR96"/>
<evidence type="ECO:0000313" key="1">
    <source>
        <dbReference type="EMBL" id="ORC22253.1"/>
    </source>
</evidence>
<reference evidence="1 2" key="1">
    <citation type="submission" date="2016-05" db="EMBL/GenBank/DDBJ databases">
        <title>Draft genome sequence of a porcine commensal Rothia nasimurium.</title>
        <authorList>
            <person name="Gaiser R.A."/>
            <person name="Van Baarlen P."/>
            <person name="Wells J.M."/>
        </authorList>
    </citation>
    <scope>NUCLEOTIDE SEQUENCE [LARGE SCALE GENOMIC DNA]</scope>
    <source>
        <strain evidence="1 2">PT-32</strain>
    </source>
</reference>
<dbReference type="EMBL" id="LXWF01000011">
    <property type="protein sequence ID" value="ORC22253.1"/>
    <property type="molecule type" value="Genomic_DNA"/>
</dbReference>